<feature type="domain" description="Rv2525c-like glycoside hydrolase-like" evidence="1">
    <location>
        <begin position="31"/>
        <end position="177"/>
    </location>
</feature>
<reference evidence="2 3" key="1">
    <citation type="submission" date="2023-06" db="EMBL/GenBank/DDBJ databases">
        <authorList>
            <person name="Oyuntsetseg B."/>
            <person name="Kim S.B."/>
        </authorList>
    </citation>
    <scope>NUCLEOTIDE SEQUENCE [LARGE SCALE GENOMIC DNA]</scope>
    <source>
        <strain evidence="2 3">2-15</strain>
    </source>
</reference>
<proteinExistence type="predicted"/>
<dbReference type="EMBL" id="CP127294">
    <property type="protein sequence ID" value="WIX75446.1"/>
    <property type="molecule type" value="Genomic_DNA"/>
</dbReference>
<gene>
    <name evidence="2" type="ORF">QRX50_28475</name>
</gene>
<dbReference type="AlphaFoldDB" id="A0A9Y2MRG6"/>
<dbReference type="Proteomes" id="UP001236014">
    <property type="component" value="Chromosome"/>
</dbReference>
<protein>
    <submittedName>
        <fullName evidence="2">DUF1906 domain-containing protein</fullName>
    </submittedName>
</protein>
<dbReference type="InterPro" id="IPR015020">
    <property type="entry name" value="Rv2525c-like_Glyco_Hydro-like"/>
</dbReference>
<dbReference type="Pfam" id="PF08924">
    <property type="entry name" value="Rv2525c_GlyHyd-like"/>
    <property type="match status" value="1"/>
</dbReference>
<evidence type="ECO:0000259" key="1">
    <source>
        <dbReference type="Pfam" id="PF08924"/>
    </source>
</evidence>
<accession>A0A9Y2MRG6</accession>
<name>A0A9Y2MRG6_9PSEU</name>
<keyword evidence="3" id="KW-1185">Reference proteome</keyword>
<organism evidence="2 3">
    <name type="scientific">Amycolatopsis carbonis</name>
    <dbReference type="NCBI Taxonomy" id="715471"/>
    <lineage>
        <taxon>Bacteria</taxon>
        <taxon>Bacillati</taxon>
        <taxon>Actinomycetota</taxon>
        <taxon>Actinomycetes</taxon>
        <taxon>Pseudonocardiales</taxon>
        <taxon>Pseudonocardiaceae</taxon>
        <taxon>Amycolatopsis</taxon>
    </lineage>
</organism>
<evidence type="ECO:0000313" key="2">
    <source>
        <dbReference type="EMBL" id="WIX75446.1"/>
    </source>
</evidence>
<evidence type="ECO:0000313" key="3">
    <source>
        <dbReference type="Proteomes" id="UP001236014"/>
    </source>
</evidence>
<dbReference type="RefSeq" id="WP_285966218.1">
    <property type="nucleotide sequence ID" value="NZ_CP127294.1"/>
</dbReference>
<dbReference type="Gene3D" id="3.20.20.80">
    <property type="entry name" value="Glycosidases"/>
    <property type="match status" value="1"/>
</dbReference>
<sequence>MATWWIDYSSSKLSAAKILATPVGPDGEHPSGVIRYIDAPNRLGTKHTNTTEYNDHRAAGLGIAMYFEVGKNDPMGGFAQGQEYGRRALAGANLLGFPGVVFFCADRWFTSPGFPTITPALWRGYLDGAVSILGRGRTGAYGFSDAIDAAVGHVDYFVQCGRQSEVRDFVHGWQDNNVQPQVDGIQTDRVLIRHPIPFTPTRPGASGVQNDEEWNMQLESGENRSLSFDIPPGATQLRVNCPIDFLVVHGIWQAGESLPAGTNFDYKWSYEDDFRVDRLRPWKIRVVAGATQGSIIYSYSPGRPERTASLSFR</sequence>
<dbReference type="KEGG" id="acab:QRX50_28475"/>